<evidence type="ECO:0000313" key="1">
    <source>
        <dbReference type="EMBL" id="RUO79360.1"/>
    </source>
</evidence>
<sequence>MTEFYFLTKPQCSLCEQALLLLHSLQLEQPIELQIVDISTDQALLDEYAWHIPVLIRAADDVELRWPFTATEAEEFIINE</sequence>
<dbReference type="InterPro" id="IPR008554">
    <property type="entry name" value="Glutaredoxin-like"/>
</dbReference>
<protein>
    <submittedName>
        <fullName evidence="1">Thioredoxin family protein</fullName>
    </submittedName>
</protein>
<reference evidence="1 2" key="1">
    <citation type="journal article" date="2011" name="Front. Microbiol.">
        <title>Genomic signatures of strain selection and enhancement in Bacillus atrophaeus var. globigii, a historical biowarfare simulant.</title>
        <authorList>
            <person name="Gibbons H.S."/>
            <person name="Broomall S.M."/>
            <person name="McNew L.A."/>
            <person name="Daligault H."/>
            <person name="Chapman C."/>
            <person name="Bruce D."/>
            <person name="Karavis M."/>
            <person name="Krepps M."/>
            <person name="McGregor P.A."/>
            <person name="Hong C."/>
            <person name="Park K.H."/>
            <person name="Akmal A."/>
            <person name="Feldman A."/>
            <person name="Lin J.S."/>
            <person name="Chang W.E."/>
            <person name="Higgs B.W."/>
            <person name="Demirev P."/>
            <person name="Lindquist J."/>
            <person name="Liem A."/>
            <person name="Fochler E."/>
            <person name="Read T.D."/>
            <person name="Tapia R."/>
            <person name="Johnson S."/>
            <person name="Bishop-Lilly K.A."/>
            <person name="Detter C."/>
            <person name="Han C."/>
            <person name="Sozhamannan S."/>
            <person name="Rosenzweig C.N."/>
            <person name="Skowronski E.W."/>
        </authorList>
    </citation>
    <scope>NUCLEOTIDE SEQUENCE [LARGE SCALE GENOMIC DNA]</scope>
    <source>
        <strain evidence="1 2">PIT1</strain>
    </source>
</reference>
<dbReference type="SUPFAM" id="SSF52833">
    <property type="entry name" value="Thioredoxin-like"/>
    <property type="match status" value="1"/>
</dbReference>
<proteinExistence type="predicted"/>
<dbReference type="OrthoDB" id="8537427at2"/>
<dbReference type="Proteomes" id="UP000288279">
    <property type="component" value="Unassembled WGS sequence"/>
</dbReference>
<keyword evidence="2" id="KW-1185">Reference proteome</keyword>
<dbReference type="InterPro" id="IPR036249">
    <property type="entry name" value="Thioredoxin-like_sf"/>
</dbReference>
<accession>A0A432ZNA2</accession>
<dbReference type="Gene3D" id="3.40.30.10">
    <property type="entry name" value="Glutaredoxin"/>
    <property type="match status" value="1"/>
</dbReference>
<evidence type="ECO:0000313" key="2">
    <source>
        <dbReference type="Proteomes" id="UP000288279"/>
    </source>
</evidence>
<name>A0A432ZNA2_9GAMM</name>
<dbReference type="EMBL" id="PIQG01000001">
    <property type="protein sequence ID" value="RUO79360.1"/>
    <property type="molecule type" value="Genomic_DNA"/>
</dbReference>
<dbReference type="AlphaFoldDB" id="A0A432ZNA2"/>
<gene>
    <name evidence="1" type="ORF">CWI83_02305</name>
</gene>
<organism evidence="1 2">
    <name type="scientific">Pseudidiomarina taiwanensis</name>
    <dbReference type="NCBI Taxonomy" id="337250"/>
    <lineage>
        <taxon>Bacteria</taxon>
        <taxon>Pseudomonadati</taxon>
        <taxon>Pseudomonadota</taxon>
        <taxon>Gammaproteobacteria</taxon>
        <taxon>Alteromonadales</taxon>
        <taxon>Idiomarinaceae</taxon>
        <taxon>Pseudidiomarina</taxon>
    </lineage>
</organism>
<dbReference type="Pfam" id="PF05768">
    <property type="entry name" value="Glrx-like"/>
    <property type="match status" value="1"/>
</dbReference>
<dbReference type="RefSeq" id="WP_126825137.1">
    <property type="nucleotide sequence ID" value="NZ_PIQG01000001.1"/>
</dbReference>
<comment type="caution">
    <text evidence="1">The sequence shown here is derived from an EMBL/GenBank/DDBJ whole genome shotgun (WGS) entry which is preliminary data.</text>
</comment>